<keyword evidence="3" id="KW-1185">Reference proteome</keyword>
<evidence type="ECO:0000313" key="3">
    <source>
        <dbReference type="Proteomes" id="UP000054874"/>
    </source>
</evidence>
<dbReference type="InterPro" id="IPR043759">
    <property type="entry name" value="DUF5704"/>
</dbReference>
<evidence type="ECO:0000313" key="2">
    <source>
        <dbReference type="EMBL" id="KSV57601.1"/>
    </source>
</evidence>
<comment type="caution">
    <text evidence="2">The sequence shown here is derived from an EMBL/GenBank/DDBJ whole genome shotgun (WGS) entry which is preliminary data.</text>
</comment>
<name>A0A0V8QAL1_9FIRM</name>
<dbReference type="RefSeq" id="WP_058354097.1">
    <property type="nucleotide sequence ID" value="NZ_CABMMD010000208.1"/>
</dbReference>
<reference evidence="2 3" key="1">
    <citation type="submission" date="2015-11" db="EMBL/GenBank/DDBJ databases">
        <title>Butyribacter intestini gen. nov., sp. nov., a butyric acid-producing bacterium of the family Lachnospiraceae isolated from the human faeces.</title>
        <authorList>
            <person name="Zou Y."/>
            <person name="Xue W."/>
            <person name="Luo G."/>
            <person name="Lv M."/>
        </authorList>
    </citation>
    <scope>NUCLEOTIDE SEQUENCE [LARGE SCALE GENOMIC DNA]</scope>
    <source>
        <strain evidence="2 3">ACET-33324</strain>
    </source>
</reference>
<dbReference type="Pfam" id="PF18964">
    <property type="entry name" value="DUF5704"/>
    <property type="match status" value="1"/>
</dbReference>
<evidence type="ECO:0000259" key="1">
    <source>
        <dbReference type="Pfam" id="PF18964"/>
    </source>
</evidence>
<accession>A0A0V8QAL1</accession>
<gene>
    <name evidence="2" type="ORF">ASU35_04080</name>
</gene>
<organism evidence="2 3">
    <name type="scientific">Acetivibrio ethanolgignens</name>
    <dbReference type="NCBI Taxonomy" id="290052"/>
    <lineage>
        <taxon>Bacteria</taxon>
        <taxon>Bacillati</taxon>
        <taxon>Bacillota</taxon>
        <taxon>Clostridia</taxon>
        <taxon>Eubacteriales</taxon>
        <taxon>Oscillospiraceae</taxon>
        <taxon>Acetivibrio</taxon>
    </lineage>
</organism>
<dbReference type="Proteomes" id="UP000054874">
    <property type="component" value="Unassembled WGS sequence"/>
</dbReference>
<proteinExistence type="predicted"/>
<dbReference type="EMBL" id="LNAM01000208">
    <property type="protein sequence ID" value="KSV57601.1"/>
    <property type="molecule type" value="Genomic_DNA"/>
</dbReference>
<protein>
    <recommendedName>
        <fullName evidence="1">DUF5704 domain-containing protein</fullName>
    </recommendedName>
</protein>
<dbReference type="STRING" id="290052.ASU35_04080"/>
<dbReference type="OrthoDB" id="2657408at2"/>
<feature type="domain" description="DUF5704" evidence="1">
    <location>
        <begin position="206"/>
        <end position="388"/>
    </location>
</feature>
<sequence length="912" mass="105799">MKRFIELFIIVTAVIFINKTAFAGTNIAYIKDGDIVFETTDTIATSGIRWSEVGFTLRRDRTGGNPVKDSKYGTLWLKEKYRSKKDNGDGTYRVSFTIPKKDTETVLSEAGILKGKGDILYLNGIFKVIRYGKTDKKYYRTLSGIKGAAGWRNKKDFDELFDIKVVFKAPEPPEEKQEKEKIKKEGTGEAAPFAVIGAGELGNEPFDVTEGVPVEESLYCTGWTKEYIRSYEYKRVQGEKIYPVTVNRTYQLSWTEKRMVPDGNKGELKEISVPRSRSHTVSSEVYVKRRYSYWKIEDLYVGIPEQMLVYNGALPGEQVVMEPVNYEPPTVDYELYSKKEHIQEPSYNRILQLPTRYISGSDFAPEVPSENFQAYAESEIPEIRVRNDFLSVKGEVLMEPVWQEMSTENPKEFLEAGEQTKDFVFLKQGLYLPVKRPNGTYTSSGKVIYKPLIALKKENERRRTFPIEEINPVFVHTPVVCDGSVEDKYRECQMLFPDQERGALILGKSFQVTLSAEGHHRSILGYFYQDYSRYIKRRQVKFPFEVIYQGETKSSNSWVEIGENATFYLPMQVAEGKYRIEFRCVAKNGEIGDGEERWANLSEENYVARDWVDVEVSGQLRDFKVYDISDYPLWQKVFRKEKSLALTGFSFPVKSLPIKTGSHPYFSNIKGIKPGYILRMSCLTVGEMEDADAYVRIIPRFYYISEDLKQRQEVDVYYTETVEGKLKQLIKIGSEDDRNNVKNIRLGDTYLSIPTIELQKTAEKKQLQLKEFLQKEYKSFTFSNIMLSSQMQILCDTKGVQKWYFEYYLPSKLYITRKDFSLNQVEKRNKLNLQEEFWLKEGFLILNFDIETIRNGKRYLSYRNESMALQGYRNQWLYEKNGEITDPYALGDVAQLKLNQSAAIDYQSRGTH</sequence>
<dbReference type="AlphaFoldDB" id="A0A0V8QAL1"/>